<protein>
    <submittedName>
        <fullName evidence="1">Uncharacterized protein</fullName>
    </submittedName>
</protein>
<reference evidence="1" key="1">
    <citation type="journal article" date="2015" name="Nature">
        <title>Complex archaea that bridge the gap between prokaryotes and eukaryotes.</title>
        <authorList>
            <person name="Spang A."/>
            <person name="Saw J.H."/>
            <person name="Jorgensen S.L."/>
            <person name="Zaremba-Niedzwiedzka K."/>
            <person name="Martijn J."/>
            <person name="Lind A.E."/>
            <person name="van Eijk R."/>
            <person name="Schleper C."/>
            <person name="Guy L."/>
            <person name="Ettema T.J."/>
        </authorList>
    </citation>
    <scope>NUCLEOTIDE SEQUENCE</scope>
</reference>
<name>A0A0F8W110_9ZZZZ</name>
<gene>
    <name evidence="1" type="ORF">LCGC14_3126230</name>
</gene>
<proteinExistence type="predicted"/>
<comment type="caution">
    <text evidence="1">The sequence shown here is derived from an EMBL/GenBank/DDBJ whole genome shotgun (WGS) entry which is preliminary data.</text>
</comment>
<accession>A0A0F8W110</accession>
<sequence>MKILKCTKCDRSQKEGKFCLDCGSELKEVVTSEVKFKAIDTSRTAE</sequence>
<dbReference type="EMBL" id="LAZR01068083">
    <property type="protein sequence ID" value="KKK50313.1"/>
    <property type="molecule type" value="Genomic_DNA"/>
</dbReference>
<dbReference type="AlphaFoldDB" id="A0A0F8W110"/>
<organism evidence="1">
    <name type="scientific">marine sediment metagenome</name>
    <dbReference type="NCBI Taxonomy" id="412755"/>
    <lineage>
        <taxon>unclassified sequences</taxon>
        <taxon>metagenomes</taxon>
        <taxon>ecological metagenomes</taxon>
    </lineage>
</organism>
<evidence type="ECO:0000313" key="1">
    <source>
        <dbReference type="EMBL" id="KKK50313.1"/>
    </source>
</evidence>
<feature type="non-terminal residue" evidence="1">
    <location>
        <position position="46"/>
    </location>
</feature>